<feature type="non-terminal residue" evidence="1">
    <location>
        <position position="1"/>
    </location>
</feature>
<gene>
    <name evidence="1" type="ORF">PENTCL1PPCAC_23704</name>
</gene>
<evidence type="ECO:0000313" key="2">
    <source>
        <dbReference type="Proteomes" id="UP001432027"/>
    </source>
</evidence>
<protein>
    <submittedName>
        <fullName evidence="1">Uncharacterized protein</fullName>
    </submittedName>
</protein>
<keyword evidence="2" id="KW-1185">Reference proteome</keyword>
<dbReference type="AlphaFoldDB" id="A0AAV5U5G1"/>
<reference evidence="1" key="1">
    <citation type="submission" date="2023-10" db="EMBL/GenBank/DDBJ databases">
        <title>Genome assembly of Pristionchus species.</title>
        <authorList>
            <person name="Yoshida K."/>
            <person name="Sommer R.J."/>
        </authorList>
    </citation>
    <scope>NUCLEOTIDE SEQUENCE</scope>
    <source>
        <strain evidence="1">RS0144</strain>
    </source>
</reference>
<proteinExistence type="predicted"/>
<feature type="non-terminal residue" evidence="1">
    <location>
        <position position="71"/>
    </location>
</feature>
<comment type="caution">
    <text evidence="1">The sequence shown here is derived from an EMBL/GenBank/DDBJ whole genome shotgun (WGS) entry which is preliminary data.</text>
</comment>
<organism evidence="1 2">
    <name type="scientific">Pristionchus entomophagus</name>
    <dbReference type="NCBI Taxonomy" id="358040"/>
    <lineage>
        <taxon>Eukaryota</taxon>
        <taxon>Metazoa</taxon>
        <taxon>Ecdysozoa</taxon>
        <taxon>Nematoda</taxon>
        <taxon>Chromadorea</taxon>
        <taxon>Rhabditida</taxon>
        <taxon>Rhabditina</taxon>
        <taxon>Diplogasteromorpha</taxon>
        <taxon>Diplogasteroidea</taxon>
        <taxon>Neodiplogasteridae</taxon>
        <taxon>Pristionchus</taxon>
    </lineage>
</organism>
<accession>A0AAV5U5G1</accession>
<evidence type="ECO:0000313" key="1">
    <source>
        <dbReference type="EMBL" id="GMT01530.1"/>
    </source>
</evidence>
<dbReference type="Proteomes" id="UP001432027">
    <property type="component" value="Unassembled WGS sequence"/>
</dbReference>
<sequence length="71" mass="7946">KFHREMATDIDNSSSVFKICGVEIQIVGLDQPESVSIVHSSLEIQGLETSRCSNVTIFRDKILHIFGDKIL</sequence>
<name>A0AAV5U5G1_9BILA</name>
<dbReference type="EMBL" id="BTSX01000005">
    <property type="protein sequence ID" value="GMT01530.1"/>
    <property type="molecule type" value="Genomic_DNA"/>
</dbReference>